<sequence>MEATHLQYADDTLIFCGAGDGEEQLKYLRVIIVLFEGISGLLINRRRSLMYHINEVININWLATILGGEVGSLPTDQGLLLGLNLNL</sequence>
<protein>
    <submittedName>
        <fullName evidence="2">Putative ovule protein</fullName>
    </submittedName>
</protein>
<evidence type="ECO:0000313" key="2">
    <source>
        <dbReference type="EMBL" id="JAP31786.1"/>
    </source>
</evidence>
<name>A0A0V0IHM3_SOLCH</name>
<dbReference type="AlphaFoldDB" id="A0A0V0IHM3"/>
<keyword evidence="1" id="KW-0812">Transmembrane</keyword>
<keyword evidence="1" id="KW-0472">Membrane</keyword>
<dbReference type="EMBL" id="GEDG01006700">
    <property type="protein sequence ID" value="JAP31786.1"/>
    <property type="molecule type" value="Transcribed_RNA"/>
</dbReference>
<feature type="transmembrane region" description="Helical" evidence="1">
    <location>
        <begin position="27"/>
        <end position="44"/>
    </location>
</feature>
<reference evidence="2" key="1">
    <citation type="submission" date="2015-12" db="EMBL/GenBank/DDBJ databases">
        <title>Gene expression during late stages of embryo sac development: a critical building block for successful pollen-pistil interactions.</title>
        <authorList>
            <person name="Liu Y."/>
            <person name="Joly V."/>
            <person name="Sabar M."/>
            <person name="Matton D.P."/>
        </authorList>
    </citation>
    <scope>NUCLEOTIDE SEQUENCE</scope>
</reference>
<organism evidence="2">
    <name type="scientific">Solanum chacoense</name>
    <name type="common">Chaco potato</name>
    <dbReference type="NCBI Taxonomy" id="4108"/>
    <lineage>
        <taxon>Eukaryota</taxon>
        <taxon>Viridiplantae</taxon>
        <taxon>Streptophyta</taxon>
        <taxon>Embryophyta</taxon>
        <taxon>Tracheophyta</taxon>
        <taxon>Spermatophyta</taxon>
        <taxon>Magnoliopsida</taxon>
        <taxon>eudicotyledons</taxon>
        <taxon>Gunneridae</taxon>
        <taxon>Pentapetalae</taxon>
        <taxon>asterids</taxon>
        <taxon>lamiids</taxon>
        <taxon>Solanales</taxon>
        <taxon>Solanaceae</taxon>
        <taxon>Solanoideae</taxon>
        <taxon>Solaneae</taxon>
        <taxon>Solanum</taxon>
    </lineage>
</organism>
<proteinExistence type="predicted"/>
<keyword evidence="1" id="KW-1133">Transmembrane helix</keyword>
<accession>A0A0V0IHM3</accession>
<evidence type="ECO:0000256" key="1">
    <source>
        <dbReference type="SAM" id="Phobius"/>
    </source>
</evidence>